<accession>A0A8T8K6A4</accession>
<dbReference type="GeneID" id="64821202"/>
<gene>
    <name evidence="1" type="ORF">HYG87_10515</name>
</gene>
<sequence>MSIKLSIIELGKDETVFYNLGVFLEGEKLLIFPYEEFKKFYEDLSFNLECLEGVIDEGLEENDISTERSLEMVKYYLDEIKDRLDNLLHYDIQTTMEGYQGVVSPTRQRVKYRKERPQCLLGL</sequence>
<dbReference type="KEGG" id="meme:HYG87_10515"/>
<organism evidence="1 2">
    <name type="scientific">Methanobacterium alkalithermotolerans</name>
    <dbReference type="NCBI Taxonomy" id="2731220"/>
    <lineage>
        <taxon>Archaea</taxon>
        <taxon>Methanobacteriati</taxon>
        <taxon>Methanobacteriota</taxon>
        <taxon>Methanomada group</taxon>
        <taxon>Methanobacteria</taxon>
        <taxon>Methanobacteriales</taxon>
        <taxon>Methanobacteriaceae</taxon>
        <taxon>Methanobacterium</taxon>
    </lineage>
</organism>
<keyword evidence="2" id="KW-1185">Reference proteome</keyword>
<dbReference type="EMBL" id="CP058560">
    <property type="protein sequence ID" value="QUH24158.1"/>
    <property type="molecule type" value="Genomic_DNA"/>
</dbReference>
<dbReference type="AlphaFoldDB" id="A0A8T8K6A4"/>
<dbReference type="Proteomes" id="UP000681041">
    <property type="component" value="Chromosome"/>
</dbReference>
<reference evidence="1" key="1">
    <citation type="submission" date="2020-07" db="EMBL/GenBank/DDBJ databases">
        <title>Methanobacterium. sp. MethCan genome.</title>
        <authorList>
            <person name="Postec A."/>
            <person name="Quemeneur M."/>
        </authorList>
    </citation>
    <scope>NUCLEOTIDE SEQUENCE</scope>
    <source>
        <strain evidence="1">MethCAN</strain>
    </source>
</reference>
<proteinExistence type="predicted"/>
<evidence type="ECO:0000313" key="1">
    <source>
        <dbReference type="EMBL" id="QUH24158.1"/>
    </source>
</evidence>
<protein>
    <submittedName>
        <fullName evidence="1">Uncharacterized protein</fullName>
    </submittedName>
</protein>
<dbReference type="RefSeq" id="WP_211533115.1">
    <property type="nucleotide sequence ID" value="NZ_CP058560.1"/>
</dbReference>
<name>A0A8T8K6A4_9EURY</name>
<evidence type="ECO:0000313" key="2">
    <source>
        <dbReference type="Proteomes" id="UP000681041"/>
    </source>
</evidence>